<dbReference type="PROSITE" id="PS50931">
    <property type="entry name" value="HTH_LYSR"/>
    <property type="match status" value="1"/>
</dbReference>
<dbReference type="InterPro" id="IPR036388">
    <property type="entry name" value="WH-like_DNA-bd_sf"/>
</dbReference>
<dbReference type="GO" id="GO:0003700">
    <property type="term" value="F:DNA-binding transcription factor activity"/>
    <property type="evidence" value="ECO:0007669"/>
    <property type="project" value="InterPro"/>
</dbReference>
<evidence type="ECO:0000256" key="2">
    <source>
        <dbReference type="ARBA" id="ARBA00023015"/>
    </source>
</evidence>
<dbReference type="GO" id="GO:0006351">
    <property type="term" value="P:DNA-templated transcription"/>
    <property type="evidence" value="ECO:0007669"/>
    <property type="project" value="TreeGrafter"/>
</dbReference>
<sequence length="304" mass="34277">MDRLPPLTAIRAFEAAGRHENFSRAAEELAMTQAAVSYQIRQLEDRVGKPLFVREKGRVRLSDVGRRLLPALTGAFASMTDAFAAVWSEDEDVLSLNASVSIGASWLSERIGRFQLRHPDLAVRMSLSNEVVDLATSPYDAAIRVGYGKWDGLRADFLFRQHFSPICAPVFLERNAIEKPEDLLSVERFAPNDRWWAGWFAVNGIGTPPPPRTGIVFDNQLQEATAMREGFGIALMSPLFWRAELDAGRLVQPFGTLYYPGPAQWLVHSESRAGVRKIERLREWLREEIAIDRAFLPAEVWEPL</sequence>
<reference evidence="6 7" key="1">
    <citation type="submission" date="2017-08" db="EMBL/GenBank/DDBJ databases">
        <title>Infants hospitalized years apart are colonized by the same room-sourced microbial strains.</title>
        <authorList>
            <person name="Brooks B."/>
            <person name="Olm M.R."/>
            <person name="Firek B.A."/>
            <person name="Baker R."/>
            <person name="Thomas B.C."/>
            <person name="Morowitz M.J."/>
            <person name="Banfield J.F."/>
        </authorList>
    </citation>
    <scope>NUCLEOTIDE SEQUENCE [LARGE SCALE GENOMIC DNA]</scope>
    <source>
        <strain evidence="6">S2_005_002_R2_33</strain>
    </source>
</reference>
<protein>
    <submittedName>
        <fullName evidence="6">LysR family transcriptional regulator</fullName>
    </submittedName>
</protein>
<evidence type="ECO:0000259" key="5">
    <source>
        <dbReference type="PROSITE" id="PS50931"/>
    </source>
</evidence>
<comment type="similarity">
    <text evidence="1">Belongs to the LysR transcriptional regulatory family.</text>
</comment>
<dbReference type="PANTHER" id="PTHR30537">
    <property type="entry name" value="HTH-TYPE TRANSCRIPTIONAL REGULATOR"/>
    <property type="match status" value="1"/>
</dbReference>
<proteinExistence type="inferred from homology"/>
<feature type="domain" description="HTH lysR-type" evidence="5">
    <location>
        <begin position="5"/>
        <end position="62"/>
    </location>
</feature>
<evidence type="ECO:0000313" key="6">
    <source>
        <dbReference type="EMBL" id="PZQ54113.1"/>
    </source>
</evidence>
<dbReference type="EMBL" id="QFPX01000010">
    <property type="protein sequence ID" value="PZQ54113.1"/>
    <property type="molecule type" value="Genomic_DNA"/>
</dbReference>
<dbReference type="Gene3D" id="3.40.190.10">
    <property type="entry name" value="Periplasmic binding protein-like II"/>
    <property type="match status" value="2"/>
</dbReference>
<dbReference type="GO" id="GO:0043565">
    <property type="term" value="F:sequence-specific DNA binding"/>
    <property type="evidence" value="ECO:0007669"/>
    <property type="project" value="TreeGrafter"/>
</dbReference>
<dbReference type="SUPFAM" id="SSF53850">
    <property type="entry name" value="Periplasmic binding protein-like II"/>
    <property type="match status" value="1"/>
</dbReference>
<dbReference type="Gene3D" id="1.10.10.10">
    <property type="entry name" value="Winged helix-like DNA-binding domain superfamily/Winged helix DNA-binding domain"/>
    <property type="match status" value="1"/>
</dbReference>
<accession>A0A2W5QHD9</accession>
<evidence type="ECO:0000256" key="4">
    <source>
        <dbReference type="ARBA" id="ARBA00023163"/>
    </source>
</evidence>
<keyword evidence="2" id="KW-0805">Transcription regulation</keyword>
<dbReference type="Pfam" id="PF00126">
    <property type="entry name" value="HTH_1"/>
    <property type="match status" value="1"/>
</dbReference>
<dbReference type="Proteomes" id="UP000249082">
    <property type="component" value="Unassembled WGS sequence"/>
</dbReference>
<evidence type="ECO:0000256" key="1">
    <source>
        <dbReference type="ARBA" id="ARBA00009437"/>
    </source>
</evidence>
<organism evidence="6 7">
    <name type="scientific">Novosphingobium pentaromativorans</name>
    <dbReference type="NCBI Taxonomy" id="205844"/>
    <lineage>
        <taxon>Bacteria</taxon>
        <taxon>Pseudomonadati</taxon>
        <taxon>Pseudomonadota</taxon>
        <taxon>Alphaproteobacteria</taxon>
        <taxon>Sphingomonadales</taxon>
        <taxon>Sphingomonadaceae</taxon>
        <taxon>Novosphingobium</taxon>
    </lineage>
</organism>
<name>A0A2W5QHD9_9SPHN</name>
<gene>
    <name evidence="6" type="ORF">DI555_13660</name>
</gene>
<keyword evidence="3" id="KW-0238">DNA-binding</keyword>
<dbReference type="InterPro" id="IPR005119">
    <property type="entry name" value="LysR_subst-bd"/>
</dbReference>
<dbReference type="AlphaFoldDB" id="A0A2W5QHD9"/>
<dbReference type="InterPro" id="IPR058163">
    <property type="entry name" value="LysR-type_TF_proteobact-type"/>
</dbReference>
<evidence type="ECO:0000256" key="3">
    <source>
        <dbReference type="ARBA" id="ARBA00023125"/>
    </source>
</evidence>
<comment type="caution">
    <text evidence="6">The sequence shown here is derived from an EMBL/GenBank/DDBJ whole genome shotgun (WGS) entry which is preliminary data.</text>
</comment>
<dbReference type="CDD" id="cd08432">
    <property type="entry name" value="PBP2_GcdR_TrpI_HvrB_AmpR_like"/>
    <property type="match status" value="1"/>
</dbReference>
<evidence type="ECO:0000313" key="7">
    <source>
        <dbReference type="Proteomes" id="UP000249082"/>
    </source>
</evidence>
<dbReference type="InterPro" id="IPR036390">
    <property type="entry name" value="WH_DNA-bd_sf"/>
</dbReference>
<dbReference type="SUPFAM" id="SSF46785">
    <property type="entry name" value="Winged helix' DNA-binding domain"/>
    <property type="match status" value="1"/>
</dbReference>
<keyword evidence="4" id="KW-0804">Transcription</keyword>
<dbReference type="InterPro" id="IPR000847">
    <property type="entry name" value="LysR_HTH_N"/>
</dbReference>
<dbReference type="PANTHER" id="PTHR30537:SF74">
    <property type="entry name" value="HTH-TYPE TRANSCRIPTIONAL REGULATOR TRPI"/>
    <property type="match status" value="1"/>
</dbReference>
<dbReference type="PRINTS" id="PR00039">
    <property type="entry name" value="HTHLYSR"/>
</dbReference>
<dbReference type="Pfam" id="PF03466">
    <property type="entry name" value="LysR_substrate"/>
    <property type="match status" value="1"/>
</dbReference>